<proteinExistence type="predicted"/>
<dbReference type="EMBL" id="ACKZ01000020">
    <property type="protein sequence ID" value="EEW37205.1"/>
    <property type="molecule type" value="Genomic_DNA"/>
</dbReference>
<sequence>MQRECACYVLWRREEEDMKCVLVMDADRENAGAEKGQRKNG</sequence>
<gene>
    <name evidence="1" type="ORF">HMPREF0444_1423</name>
</gene>
<dbReference type="Proteomes" id="UP000005926">
    <property type="component" value="Unassembled WGS sequence"/>
</dbReference>
<comment type="caution">
    <text evidence="1">The sequence shown here is derived from an EMBL/GenBank/DDBJ whole genome shotgun (WGS) entry which is preliminary data.</text>
</comment>
<organism evidence="1 2">
    <name type="scientific">Granulicatella adiacens ATCC 49175</name>
    <dbReference type="NCBI Taxonomy" id="638301"/>
    <lineage>
        <taxon>Bacteria</taxon>
        <taxon>Bacillati</taxon>
        <taxon>Bacillota</taxon>
        <taxon>Bacilli</taxon>
        <taxon>Lactobacillales</taxon>
        <taxon>Carnobacteriaceae</taxon>
        <taxon>Granulicatella</taxon>
    </lineage>
</organism>
<evidence type="ECO:0000313" key="1">
    <source>
        <dbReference type="EMBL" id="EEW37205.1"/>
    </source>
</evidence>
<protein>
    <submittedName>
        <fullName evidence="1">Uncharacterized protein</fullName>
    </submittedName>
</protein>
<keyword evidence="2" id="KW-1185">Reference proteome</keyword>
<accession>C8NHM8</accession>
<evidence type="ECO:0000313" key="2">
    <source>
        <dbReference type="Proteomes" id="UP000005926"/>
    </source>
</evidence>
<dbReference type="HOGENOM" id="CLU_3270732_0_0_9"/>
<dbReference type="AlphaFoldDB" id="C8NHM8"/>
<reference evidence="1 2" key="1">
    <citation type="submission" date="2009-08" db="EMBL/GenBank/DDBJ databases">
        <authorList>
            <person name="Muzny D."/>
            <person name="Qin X."/>
            <person name="Deng J."/>
            <person name="Jiang H."/>
            <person name="Liu Y."/>
            <person name="Qu J."/>
            <person name="Song X.-Z."/>
            <person name="Zhang L."/>
            <person name="Thornton R."/>
            <person name="Coyle M."/>
            <person name="Francisco L."/>
            <person name="Jackson L."/>
            <person name="Javaid M."/>
            <person name="Korchina V."/>
            <person name="Kovar C."/>
            <person name="Mata R."/>
            <person name="Mathew T."/>
            <person name="Ngo R."/>
            <person name="Nguyen L."/>
            <person name="Nguyen N."/>
            <person name="Okwuonu G."/>
            <person name="Ongeri F."/>
            <person name="Pham C."/>
            <person name="Simmons D."/>
            <person name="Wilczek-Boney K."/>
            <person name="Hale W."/>
            <person name="Jakkamsetti A."/>
            <person name="Pham P."/>
            <person name="Ruth R."/>
            <person name="San Lucas F."/>
            <person name="Warren J."/>
            <person name="Zhang J."/>
            <person name="Zhao Z."/>
            <person name="Zhou C."/>
            <person name="Zhu D."/>
            <person name="Lee S."/>
            <person name="Bess C."/>
            <person name="Blankenburg K."/>
            <person name="Forbes L."/>
            <person name="Fu Q."/>
            <person name="Gubbala S."/>
            <person name="Hirani K."/>
            <person name="Jayaseelan J.C."/>
            <person name="Lara F."/>
            <person name="Munidasa M."/>
            <person name="Palculict T."/>
            <person name="Patil S."/>
            <person name="Pu L.-L."/>
            <person name="Saada N."/>
            <person name="Tang L."/>
            <person name="Weissenberger G."/>
            <person name="Zhu Y."/>
            <person name="Hemphill L."/>
            <person name="Shang Y."/>
            <person name="Youmans B."/>
            <person name="Ayvaz T."/>
            <person name="Ross M."/>
            <person name="Santibanez J."/>
            <person name="Aqrawi P."/>
            <person name="Gross S."/>
            <person name="Joshi V."/>
            <person name="Fowler G."/>
            <person name="Nazareth L."/>
            <person name="Reid J."/>
            <person name="Worley K."/>
            <person name="Petrosino J."/>
            <person name="Highlander S."/>
            <person name="Gibbs R."/>
        </authorList>
    </citation>
    <scope>NUCLEOTIDE SEQUENCE [LARGE SCALE GENOMIC DNA]</scope>
    <source>
        <strain evidence="1 2">ATCC 49175</strain>
    </source>
</reference>
<name>C8NHM8_9LACT</name>